<keyword evidence="2 5" id="KW-0805">Transcription regulation</keyword>
<evidence type="ECO:0000256" key="5">
    <source>
        <dbReference type="HAMAP-Rule" id="MF_00081"/>
    </source>
</evidence>
<keyword evidence="1 5" id="KW-0678">Repressor</keyword>
<dbReference type="GO" id="GO:0045892">
    <property type="term" value="P:negative regulation of DNA-templated transcription"/>
    <property type="evidence" value="ECO:0007669"/>
    <property type="project" value="UniProtKB-UniRule"/>
</dbReference>
<dbReference type="EMBL" id="MPDK01000017">
    <property type="protein sequence ID" value="PWI57176.1"/>
    <property type="molecule type" value="Genomic_DNA"/>
</dbReference>
<dbReference type="PANTHER" id="PTHR34824:SF1">
    <property type="entry name" value="HEAT-INDUCIBLE TRANSCRIPTION REPRESSOR HRCA"/>
    <property type="match status" value="1"/>
</dbReference>
<dbReference type="Pfam" id="PF01628">
    <property type="entry name" value="HrcA"/>
    <property type="match status" value="1"/>
</dbReference>
<dbReference type="RefSeq" id="WP_109431039.1">
    <property type="nucleotide sequence ID" value="NZ_MPDK01000017.1"/>
</dbReference>
<keyword evidence="8" id="KW-1185">Reference proteome</keyword>
<comment type="caution">
    <text evidence="7">The sequence shown here is derived from an EMBL/GenBank/DDBJ whole genome shotgun (WGS) entry which is preliminary data.</text>
</comment>
<keyword evidence="4 5" id="KW-0804">Transcription</keyword>
<organism evidence="7 8">
    <name type="scientific">Sulfoacidibacillus thermotolerans</name>
    <name type="common">Acidibacillus sulfuroxidans</name>
    <dbReference type="NCBI Taxonomy" id="1765684"/>
    <lineage>
        <taxon>Bacteria</taxon>
        <taxon>Bacillati</taxon>
        <taxon>Bacillota</taxon>
        <taxon>Bacilli</taxon>
        <taxon>Bacillales</taxon>
        <taxon>Alicyclobacillaceae</taxon>
        <taxon>Sulfoacidibacillus</taxon>
    </lineage>
</organism>
<dbReference type="NCBIfam" id="TIGR00331">
    <property type="entry name" value="hrcA"/>
    <property type="match status" value="1"/>
</dbReference>
<reference evidence="7 8" key="1">
    <citation type="submission" date="2016-11" db="EMBL/GenBank/DDBJ databases">
        <title>Comparative genomics of Acidibacillus ferroxidans species.</title>
        <authorList>
            <person name="Oliveira G."/>
            <person name="Nunes G."/>
            <person name="Oliveira R."/>
            <person name="Araujo F."/>
            <person name="Salim A."/>
            <person name="Scholte L."/>
            <person name="Morais D."/>
            <person name="Nancucheo I."/>
            <person name="Johnson D.B."/>
            <person name="Grail B."/>
            <person name="Bittencourt J."/>
            <person name="Valadares R."/>
        </authorList>
    </citation>
    <scope>NUCLEOTIDE SEQUENCE [LARGE SCALE GENOMIC DNA]</scope>
    <source>
        <strain evidence="7 8">Y002</strain>
    </source>
</reference>
<evidence type="ECO:0000313" key="8">
    <source>
        <dbReference type="Proteomes" id="UP000245380"/>
    </source>
</evidence>
<dbReference type="HAMAP" id="MF_00081">
    <property type="entry name" value="HrcA"/>
    <property type="match status" value="1"/>
</dbReference>
<dbReference type="Gene3D" id="1.10.10.10">
    <property type="entry name" value="Winged helix-like DNA-binding domain superfamily/Winged helix DNA-binding domain"/>
    <property type="match status" value="1"/>
</dbReference>
<comment type="function">
    <text evidence="5">Negative regulator of class I heat shock genes (grpE-dnaK-dnaJ and groELS operons). Prevents heat-shock induction of these operons.</text>
</comment>
<evidence type="ECO:0000256" key="4">
    <source>
        <dbReference type="ARBA" id="ARBA00023163"/>
    </source>
</evidence>
<keyword evidence="3 5" id="KW-0346">Stress response</keyword>
<dbReference type="GO" id="GO:0003677">
    <property type="term" value="F:DNA binding"/>
    <property type="evidence" value="ECO:0007669"/>
    <property type="project" value="InterPro"/>
</dbReference>
<dbReference type="SUPFAM" id="SSF55781">
    <property type="entry name" value="GAF domain-like"/>
    <property type="match status" value="1"/>
</dbReference>
<gene>
    <name evidence="5" type="primary">hrcA</name>
    <name evidence="7" type="ORF">BM613_09920</name>
</gene>
<dbReference type="InterPro" id="IPR036390">
    <property type="entry name" value="WH_DNA-bd_sf"/>
</dbReference>
<comment type="similarity">
    <text evidence="5">Belongs to the HrcA family.</text>
</comment>
<evidence type="ECO:0000256" key="1">
    <source>
        <dbReference type="ARBA" id="ARBA00022491"/>
    </source>
</evidence>
<dbReference type="PANTHER" id="PTHR34824">
    <property type="entry name" value="HEAT-INDUCIBLE TRANSCRIPTION REPRESSOR HRCA"/>
    <property type="match status" value="1"/>
</dbReference>
<dbReference type="Gene3D" id="3.30.450.40">
    <property type="match status" value="1"/>
</dbReference>
<evidence type="ECO:0000313" key="7">
    <source>
        <dbReference type="EMBL" id="PWI57176.1"/>
    </source>
</evidence>
<dbReference type="Gene3D" id="3.30.390.60">
    <property type="entry name" value="Heat-inducible transcription repressor hrca homolog, domain 3"/>
    <property type="match status" value="1"/>
</dbReference>
<dbReference type="PIRSF" id="PIRSF005485">
    <property type="entry name" value="HrcA"/>
    <property type="match status" value="1"/>
</dbReference>
<dbReference type="OrthoDB" id="9783139at2"/>
<dbReference type="InterPro" id="IPR023120">
    <property type="entry name" value="WHTH_transcript_rep_HrcA_IDD"/>
</dbReference>
<dbReference type="AlphaFoldDB" id="A0A2U3D7B7"/>
<dbReference type="InterPro" id="IPR002571">
    <property type="entry name" value="HrcA"/>
</dbReference>
<dbReference type="InterPro" id="IPR021153">
    <property type="entry name" value="HrcA_C"/>
</dbReference>
<dbReference type="InterPro" id="IPR029016">
    <property type="entry name" value="GAF-like_dom_sf"/>
</dbReference>
<dbReference type="Proteomes" id="UP000245380">
    <property type="component" value="Unassembled WGS sequence"/>
</dbReference>
<evidence type="ECO:0000256" key="3">
    <source>
        <dbReference type="ARBA" id="ARBA00023016"/>
    </source>
</evidence>
<protein>
    <recommendedName>
        <fullName evidence="5">Heat-inducible transcription repressor HrcA</fullName>
    </recommendedName>
</protein>
<dbReference type="InterPro" id="IPR036388">
    <property type="entry name" value="WH-like_DNA-bd_sf"/>
</dbReference>
<accession>A0A2U3D7B7</accession>
<proteinExistence type="inferred from homology"/>
<name>A0A2U3D7B7_SULT2</name>
<feature type="domain" description="Heat-inducible transcription repressor HrcA C-terminal" evidence="6">
    <location>
        <begin position="105"/>
        <end position="329"/>
    </location>
</feature>
<sequence>MLTERQMLILRLIVDNYVLSAEPVGSRTISKQADLGLSAATIRNEMADLEEMGYLEQPHASAGRIPSQLGYRFYVDHLLSQGADLSAAEIERVKSLFTERIGEMERVAQQTASFLSNLTQYTAVVLGPQVYDTTLKSLQLVPISDRTAVALVVTSTGQVHNRTVTIPEGIPVRDIERMFKVLDKKLSGIPLYRIRSRALEEITLELARHMNDFEEAMRVLDQVISWMGEDSEGKLYVGGTTNMLLQPEFQDVQKAKTVLTWLEHHQDVMEALRSDETARGRLQVRIGGENDVLTLRDCSLVTATYHVGGAPVGVVGVLGPTRMDYARVIPLLDQISKTMTELFTKFYAS</sequence>
<dbReference type="SUPFAM" id="SSF46785">
    <property type="entry name" value="Winged helix' DNA-binding domain"/>
    <property type="match status" value="1"/>
</dbReference>
<evidence type="ECO:0000259" key="6">
    <source>
        <dbReference type="Pfam" id="PF01628"/>
    </source>
</evidence>
<evidence type="ECO:0000256" key="2">
    <source>
        <dbReference type="ARBA" id="ARBA00023015"/>
    </source>
</evidence>